<protein>
    <submittedName>
        <fullName evidence="3">Uncharacterized protein</fullName>
    </submittedName>
</protein>
<gene>
    <name evidence="3" type="ORF">RRG08_007998</name>
</gene>
<feature type="compositionally biased region" description="Low complexity" evidence="1">
    <location>
        <begin position="98"/>
        <end position="137"/>
    </location>
</feature>
<feature type="compositionally biased region" description="Basic and acidic residues" evidence="1">
    <location>
        <begin position="223"/>
        <end position="234"/>
    </location>
</feature>
<dbReference type="AlphaFoldDB" id="A0AAE1B1D9"/>
<feature type="region of interest" description="Disordered" evidence="1">
    <location>
        <begin position="62"/>
        <end position="234"/>
    </location>
</feature>
<feature type="compositionally biased region" description="Low complexity" evidence="1">
    <location>
        <begin position="203"/>
        <end position="220"/>
    </location>
</feature>
<feature type="compositionally biased region" description="Low complexity" evidence="1">
    <location>
        <begin position="149"/>
        <end position="161"/>
    </location>
</feature>
<feature type="compositionally biased region" description="Polar residues" evidence="1">
    <location>
        <begin position="138"/>
        <end position="148"/>
    </location>
</feature>
<keyword evidence="2" id="KW-0732">Signal</keyword>
<evidence type="ECO:0000256" key="1">
    <source>
        <dbReference type="SAM" id="MobiDB-lite"/>
    </source>
</evidence>
<proteinExistence type="predicted"/>
<feature type="chain" id="PRO_5042267972" evidence="2">
    <location>
        <begin position="24"/>
        <end position="348"/>
    </location>
</feature>
<feature type="compositionally biased region" description="Low complexity" evidence="1">
    <location>
        <begin position="179"/>
        <end position="191"/>
    </location>
</feature>
<accession>A0AAE1B1D9</accession>
<evidence type="ECO:0000256" key="2">
    <source>
        <dbReference type="SAM" id="SignalP"/>
    </source>
</evidence>
<sequence length="348" mass="37712">MRLVGAITAMVLLVSVNVSPSIGQDGIFPPSLFPNSPIVSNTESQLNDTQVELDRVSTGFSKLPEQQQPQQPQQPQQSSQQPQQPIQQTFGNQQENRPQYPQAQQPAQIPQYPQQSPTQYPKPQSSQFPQQPQSAQSETRYPEQQTQYSQPSVPSLSLPLSEQISHVDSHNQSSSNAVGTKNNTLTTGTKILDADSQGESKNATTTTTASTTISATTTTTPPEPEKTGMDQKNGEAESLVDYALGLAGYKGDSEDEKDKDKTVSAPATDTASPTPTTSTVSNCNLPASLQSCGMPADVLGYFNYNVSVRGVLASIFRPDIVQMLSQQCEPGSWCLSYDIHLVRKNLNH</sequence>
<feature type="compositionally biased region" description="Low complexity" evidence="1">
    <location>
        <begin position="66"/>
        <end position="88"/>
    </location>
</feature>
<name>A0AAE1B1D9_9GAST</name>
<evidence type="ECO:0000313" key="4">
    <source>
        <dbReference type="Proteomes" id="UP001283361"/>
    </source>
</evidence>
<dbReference type="EMBL" id="JAWDGP010000739">
    <property type="protein sequence ID" value="KAK3797900.1"/>
    <property type="molecule type" value="Genomic_DNA"/>
</dbReference>
<evidence type="ECO:0000313" key="3">
    <source>
        <dbReference type="EMBL" id="KAK3797900.1"/>
    </source>
</evidence>
<feature type="compositionally biased region" description="Low complexity" evidence="1">
    <location>
        <begin position="263"/>
        <end position="279"/>
    </location>
</feature>
<feature type="signal peptide" evidence="2">
    <location>
        <begin position="1"/>
        <end position="23"/>
    </location>
</feature>
<keyword evidence="4" id="KW-1185">Reference proteome</keyword>
<feature type="compositionally biased region" description="Polar residues" evidence="1">
    <location>
        <begin position="162"/>
        <end position="178"/>
    </location>
</feature>
<feature type="region of interest" description="Disordered" evidence="1">
    <location>
        <begin position="249"/>
        <end position="279"/>
    </location>
</feature>
<dbReference type="Proteomes" id="UP001283361">
    <property type="component" value="Unassembled WGS sequence"/>
</dbReference>
<comment type="caution">
    <text evidence="3">The sequence shown here is derived from an EMBL/GenBank/DDBJ whole genome shotgun (WGS) entry which is preliminary data.</text>
</comment>
<organism evidence="3 4">
    <name type="scientific">Elysia crispata</name>
    <name type="common">lettuce slug</name>
    <dbReference type="NCBI Taxonomy" id="231223"/>
    <lineage>
        <taxon>Eukaryota</taxon>
        <taxon>Metazoa</taxon>
        <taxon>Spiralia</taxon>
        <taxon>Lophotrochozoa</taxon>
        <taxon>Mollusca</taxon>
        <taxon>Gastropoda</taxon>
        <taxon>Heterobranchia</taxon>
        <taxon>Euthyneura</taxon>
        <taxon>Panpulmonata</taxon>
        <taxon>Sacoglossa</taxon>
        <taxon>Placobranchoidea</taxon>
        <taxon>Plakobranchidae</taxon>
        <taxon>Elysia</taxon>
    </lineage>
</organism>
<reference evidence="3" key="1">
    <citation type="journal article" date="2023" name="G3 (Bethesda)">
        <title>A reference genome for the long-term kleptoplast-retaining sea slug Elysia crispata morphotype clarki.</title>
        <authorList>
            <person name="Eastman K.E."/>
            <person name="Pendleton A.L."/>
            <person name="Shaikh M.A."/>
            <person name="Suttiyut T."/>
            <person name="Ogas R."/>
            <person name="Tomko P."/>
            <person name="Gavelis G."/>
            <person name="Widhalm J.R."/>
            <person name="Wisecaver J.H."/>
        </authorList>
    </citation>
    <scope>NUCLEOTIDE SEQUENCE</scope>
    <source>
        <strain evidence="3">ECLA1</strain>
    </source>
</reference>